<evidence type="ECO:0000313" key="2">
    <source>
        <dbReference type="Proteomes" id="UP000224829"/>
    </source>
</evidence>
<dbReference type="InterPro" id="IPR024413">
    <property type="entry name" value="Phage_phiKZ_Orf92_int-head"/>
</dbReference>
<accession>A0A1Y0SZQ0</accession>
<keyword evidence="2" id="KW-1185">Reference proteome</keyword>
<organism evidence="1 2">
    <name type="scientific">Pseudomonas phage Noxifer</name>
    <dbReference type="NCBI Taxonomy" id="2006684"/>
    <lineage>
        <taxon>Viruses</taxon>
        <taxon>Duplodnaviria</taxon>
        <taxon>Heunggongvirae</taxon>
        <taxon>Uroviricota</taxon>
        <taxon>Caudoviricetes</taxon>
        <taxon>Chimalliviridae</taxon>
        <taxon>Noxifervirus</taxon>
        <taxon>Noxifervirus noxifer</taxon>
    </lineage>
</organism>
<protein>
    <recommendedName>
        <fullName evidence="3">Virion structural protein</fullName>
    </recommendedName>
</protein>
<proteinExistence type="predicted"/>
<evidence type="ECO:0000313" key="1">
    <source>
        <dbReference type="EMBL" id="ARV77263.1"/>
    </source>
</evidence>
<dbReference type="Pfam" id="PF12699">
    <property type="entry name" value="phiKZ_IP"/>
    <property type="match status" value="1"/>
</dbReference>
<sequence length="416" mass="45383">MRHLKAHVERVSLEEAGTTAVEIPPKDPVVEQVESEPEPVEELISDMIVEPDPAADSARAELDETMQIQTSIEHYQELLRGAEARGGLRPVEGALLGVSTRHFQKRLGMDGGVLSMEDFGGNMSRLKATTVSQEGLADMAKAAGAKILELIKRLVEVMKTQIQRFDVQGQKVAAVVTDMKKRIGAFVLGETTYEWDGNQYLNARDLENPKTLIEAVSKLTAANDYLSSFFKMTSGAIVAAVRNPEDEGAATEFNKTIENCWVRTNPFANLFRDNIGYPLSSVGIAHLAYKGNDNGPVGVHSMQIDRKETSPIKVTITKQQFKTLVDSLHTYNTALTKLIQEASANSGTIGGINGIQNQLGQLPQDLQSAITKAVNGMVINMESDIMPMVSYMSSCRGELAYMVAHIGRAFGKNVKA</sequence>
<gene>
    <name evidence="1" type="ORF">NOXIFER_93</name>
</gene>
<evidence type="ECO:0008006" key="3">
    <source>
        <dbReference type="Google" id="ProtNLM"/>
    </source>
</evidence>
<dbReference type="Proteomes" id="UP000224829">
    <property type="component" value="Segment"/>
</dbReference>
<reference evidence="1 2" key="1">
    <citation type="submission" date="2017-05" db="EMBL/GenBank/DDBJ databases">
        <authorList>
            <person name="Song R."/>
            <person name="Chenine A.L."/>
            <person name="Ruprecht R.M."/>
        </authorList>
    </citation>
    <scope>NUCLEOTIDE SEQUENCE [LARGE SCALE GENOMIC DNA]</scope>
</reference>
<dbReference type="EMBL" id="MF063068">
    <property type="protein sequence ID" value="ARV77263.1"/>
    <property type="molecule type" value="Genomic_DNA"/>
</dbReference>
<name>A0A1Y0SZQ0_9CAUD</name>